<feature type="compositionally biased region" description="Polar residues" evidence="3">
    <location>
        <begin position="341"/>
        <end position="356"/>
    </location>
</feature>
<feature type="compositionally biased region" description="Polar residues" evidence="3">
    <location>
        <begin position="710"/>
        <end position="720"/>
    </location>
</feature>
<dbReference type="InterPro" id="IPR043129">
    <property type="entry name" value="ATPase_NBD"/>
</dbReference>
<keyword evidence="1" id="KW-0547">Nucleotide-binding</keyword>
<keyword evidence="5" id="KW-1185">Reference proteome</keyword>
<feature type="compositionally biased region" description="Polar residues" evidence="3">
    <location>
        <begin position="166"/>
        <end position="177"/>
    </location>
</feature>
<feature type="compositionally biased region" description="Low complexity" evidence="3">
    <location>
        <begin position="721"/>
        <end position="758"/>
    </location>
</feature>
<dbReference type="Gene3D" id="3.90.640.10">
    <property type="entry name" value="Actin, Chain A, domain 4"/>
    <property type="match status" value="1"/>
</dbReference>
<name>A0ABS3D3H7_9BACT</name>
<evidence type="ECO:0000313" key="5">
    <source>
        <dbReference type="Proteomes" id="UP000664052"/>
    </source>
</evidence>
<dbReference type="Pfam" id="PF00012">
    <property type="entry name" value="HSP70"/>
    <property type="match status" value="1"/>
</dbReference>
<proteinExistence type="predicted"/>
<feature type="compositionally biased region" description="Polar residues" evidence="3">
    <location>
        <begin position="415"/>
        <end position="456"/>
    </location>
</feature>
<feature type="compositionally biased region" description="Low complexity" evidence="3">
    <location>
        <begin position="239"/>
        <end position="250"/>
    </location>
</feature>
<evidence type="ECO:0000313" key="4">
    <source>
        <dbReference type="EMBL" id="MBN8226184.1"/>
    </source>
</evidence>
<feature type="compositionally biased region" description="Polar residues" evidence="3">
    <location>
        <begin position="464"/>
        <end position="480"/>
    </location>
</feature>
<dbReference type="InterPro" id="IPR029047">
    <property type="entry name" value="HSP70_peptide-bd_sf"/>
</dbReference>
<dbReference type="InterPro" id="IPR013126">
    <property type="entry name" value="Hsp_70_fam"/>
</dbReference>
<dbReference type="Proteomes" id="UP000664052">
    <property type="component" value="Unassembled WGS sequence"/>
</dbReference>
<comment type="caution">
    <text evidence="4">The sequence shown here is derived from an EMBL/GenBank/DDBJ whole genome shotgun (WGS) entry which is preliminary data.</text>
</comment>
<reference evidence="4 5" key="1">
    <citation type="submission" date="2021-02" db="EMBL/GenBank/DDBJ databases">
        <title>De Novo genome assembly of isolated myxobacteria.</title>
        <authorList>
            <person name="Stevens D.C."/>
        </authorList>
    </citation>
    <scope>NUCLEOTIDE SEQUENCE [LARGE SCALE GENOMIC DNA]</scope>
    <source>
        <strain evidence="4 5">ATCC 29039</strain>
    </source>
</reference>
<dbReference type="Gene3D" id="2.60.34.10">
    <property type="entry name" value="Substrate Binding Domain Of DNAk, Chain A, domain 1"/>
    <property type="match status" value="1"/>
</dbReference>
<feature type="region of interest" description="Disordered" evidence="3">
    <location>
        <begin position="1046"/>
        <end position="1066"/>
    </location>
</feature>
<dbReference type="PRINTS" id="PR00301">
    <property type="entry name" value="HEATSHOCK70"/>
</dbReference>
<evidence type="ECO:0000256" key="1">
    <source>
        <dbReference type="ARBA" id="ARBA00022741"/>
    </source>
</evidence>
<dbReference type="PANTHER" id="PTHR45639:SF34">
    <property type="entry name" value="CHAPERONE PROTEIN DNAK"/>
    <property type="match status" value="1"/>
</dbReference>
<gene>
    <name evidence="4" type="ORF">JYK02_01525</name>
</gene>
<organism evidence="4 5">
    <name type="scientific">Corallococcus macrosporus</name>
    <dbReference type="NCBI Taxonomy" id="35"/>
    <lineage>
        <taxon>Bacteria</taxon>
        <taxon>Pseudomonadati</taxon>
        <taxon>Myxococcota</taxon>
        <taxon>Myxococcia</taxon>
        <taxon>Myxococcales</taxon>
        <taxon>Cystobacterineae</taxon>
        <taxon>Myxococcaceae</taxon>
        <taxon>Corallococcus</taxon>
    </lineage>
</organism>
<sequence>MESEEEPAGSSSAPDFNTAKGAPDATLPPQDEQHAVSAAQDSDAVGATPPEDESHSWAATDSSSEEASTAASLPLEEHSVSAALNADAVDATLPPAEPFSTEDTPVASEETPPATEPVATPSQREADRLRAWGIDPDSLPHEFSTASEDVDPFSAALEQAVEATAPTASEDVSTSLADESGHRSNTEPVLDSPQDEEDSSTVVVVELPTEDAWTALVGSAEPPSASDTAAAEAERPFEADAASPSPFAPDGESPLEEAGARSTAASSVFLEETPSASPVAPTPGLPEDASVALASDTQASIEQSPGETTALQVPIGTSVPPVIDSQPVSDEATQAAAAHPSSPNENSQQTPSQASGATEPLSDSEAAAHTRVASPQPLSAEQSSRDSETAASVSTTASQPDTAEHHSSDSEGTAALSTALPQPQATEPSSHASEATAPISTAPSQPLATEPTSRATEATAPDSPASSQPVATVQPSSVSEATEPGGPAASQSAASGSTAPPSAASSQPLTTEQPSRVSEATAPVSTAATQPSRISEATTPLGTAASQSSQASEATAPLGTAATQSSQASEATAPLRTAATQSSSTSESKAPLSTASSQSSQVSEATAPLSTASSQTSQASESKAPRSTASSQSSQASEATAPLSTASSQTSLASEATPPLSAAASQTSQASEATPPLSTAASQTSQASEATPPLSTASSQTSQTSEATTPLSTASSQPSQASEATAAVSTAASRTSTPARDEVTPSASTDAQSSAATARSRRRTLFDLTPAVPVPAPAAAEVVLGIDVGTSHARVAAFINGVATPIPIPGTDGSGIPSVIAVASTGELQVGAAALVEASRAPRRAAAGLKRLLGMRARSPNLRWLSPQLPFPIATDLHGDAGVELGGRVVAATLFTAMLLRELREAATSFLGRKVTRAVLCAPSHFTERQRAALREAATMAGLDVPRVLTNSAAAALAYAHGRGLARKRVLVVDLGGGGLEVCVVQVTGDDLEVVTTGGDPTLGGMDFDGRIAEALVSDLSEQGHPRPEHPLDWGPLRTLAESTKESLSTKDSVEVTLPTGPGPTLDRERVEALTADLAQRVVSVTREVLESNALSPQGLDAVLLVGGQSRAPLVRRRLEESLGVPVREDDVDARTAVVRGAALLGHALLLSETGKPAASVSEVLTAPIGVAEDSGTFRRVLERNTRLPTAKTLVIPVTAPGPLALAFFQGTAATAVENEWLGALTLTVERPGEVELHLELSTDGTLAFSATLPGAKRQPVTLATEDLDDASRDALIARSPFHTEPEARPSGLLSGLKKLFGRR</sequence>
<keyword evidence="2" id="KW-0067">ATP-binding</keyword>
<evidence type="ECO:0000256" key="3">
    <source>
        <dbReference type="SAM" id="MobiDB-lite"/>
    </source>
</evidence>
<protein>
    <submittedName>
        <fullName evidence="4">Hsp70 family protein</fullName>
    </submittedName>
</protein>
<dbReference type="PANTHER" id="PTHR45639">
    <property type="entry name" value="HSC70CB, ISOFORM G-RELATED"/>
    <property type="match status" value="1"/>
</dbReference>
<accession>A0ABS3D3H7</accession>
<feature type="compositionally biased region" description="Low complexity" evidence="3">
    <location>
        <begin position="58"/>
        <end position="72"/>
    </location>
</feature>
<dbReference type="SUPFAM" id="SSF100920">
    <property type="entry name" value="Heat shock protein 70kD (HSP70), peptide-binding domain"/>
    <property type="match status" value="1"/>
</dbReference>
<dbReference type="Gene3D" id="3.30.420.40">
    <property type="match status" value="2"/>
</dbReference>
<dbReference type="EMBL" id="JAFIMU010000002">
    <property type="protein sequence ID" value="MBN8226184.1"/>
    <property type="molecule type" value="Genomic_DNA"/>
</dbReference>
<feature type="compositionally biased region" description="Polar residues" evidence="3">
    <location>
        <begin position="509"/>
        <end position="541"/>
    </location>
</feature>
<feature type="compositionally biased region" description="Low complexity" evidence="3">
    <location>
        <begin position="389"/>
        <end position="398"/>
    </location>
</feature>
<feature type="compositionally biased region" description="Low complexity" evidence="3">
    <location>
        <begin position="627"/>
        <end position="709"/>
    </location>
</feature>
<dbReference type="SUPFAM" id="SSF53067">
    <property type="entry name" value="Actin-like ATPase domain"/>
    <property type="match status" value="2"/>
</dbReference>
<feature type="compositionally biased region" description="Low complexity" evidence="3">
    <location>
        <begin position="543"/>
        <end position="620"/>
    </location>
</feature>
<feature type="region of interest" description="Disordered" evidence="3">
    <location>
        <begin position="1"/>
        <end position="761"/>
    </location>
</feature>
<evidence type="ECO:0000256" key="2">
    <source>
        <dbReference type="ARBA" id="ARBA00022840"/>
    </source>
</evidence>
<feature type="compositionally biased region" description="Polar residues" evidence="3">
    <location>
        <begin position="295"/>
        <end position="311"/>
    </location>
</feature>
<feature type="compositionally biased region" description="Low complexity" evidence="3">
    <location>
        <begin position="484"/>
        <end position="508"/>
    </location>
</feature>
<feature type="compositionally biased region" description="Low complexity" evidence="3">
    <location>
        <begin position="104"/>
        <end position="122"/>
    </location>
</feature>